<evidence type="ECO:0000256" key="1">
    <source>
        <dbReference type="SAM" id="MobiDB-lite"/>
    </source>
</evidence>
<dbReference type="AlphaFoldDB" id="A0A2V5IDK8"/>
<dbReference type="EMBL" id="KZ825485">
    <property type="protein sequence ID" value="PYI33272.1"/>
    <property type="molecule type" value="Genomic_DNA"/>
</dbReference>
<proteinExistence type="predicted"/>
<dbReference type="Proteomes" id="UP000248817">
    <property type="component" value="Unassembled WGS sequence"/>
</dbReference>
<evidence type="ECO:0000313" key="3">
    <source>
        <dbReference type="Proteomes" id="UP000248817"/>
    </source>
</evidence>
<feature type="region of interest" description="Disordered" evidence="1">
    <location>
        <begin position="132"/>
        <end position="190"/>
    </location>
</feature>
<organism evidence="2 3">
    <name type="scientific">Aspergillus indologenus CBS 114.80</name>
    <dbReference type="NCBI Taxonomy" id="1450541"/>
    <lineage>
        <taxon>Eukaryota</taxon>
        <taxon>Fungi</taxon>
        <taxon>Dikarya</taxon>
        <taxon>Ascomycota</taxon>
        <taxon>Pezizomycotina</taxon>
        <taxon>Eurotiomycetes</taxon>
        <taxon>Eurotiomycetidae</taxon>
        <taxon>Eurotiales</taxon>
        <taxon>Aspergillaceae</taxon>
        <taxon>Aspergillus</taxon>
        <taxon>Aspergillus subgen. Circumdati</taxon>
    </lineage>
</organism>
<evidence type="ECO:0000313" key="2">
    <source>
        <dbReference type="EMBL" id="PYI33272.1"/>
    </source>
</evidence>
<reference evidence="2 3" key="1">
    <citation type="submission" date="2018-02" db="EMBL/GenBank/DDBJ databases">
        <title>The genomes of Aspergillus section Nigri reveals drivers in fungal speciation.</title>
        <authorList>
            <consortium name="DOE Joint Genome Institute"/>
            <person name="Vesth T.C."/>
            <person name="Nybo J."/>
            <person name="Theobald S."/>
            <person name="Brandl J."/>
            <person name="Frisvad J.C."/>
            <person name="Nielsen K.F."/>
            <person name="Lyhne E.K."/>
            <person name="Kogle M.E."/>
            <person name="Kuo A."/>
            <person name="Riley R."/>
            <person name="Clum A."/>
            <person name="Nolan M."/>
            <person name="Lipzen A."/>
            <person name="Salamov A."/>
            <person name="Henrissat B."/>
            <person name="Wiebenga A."/>
            <person name="De vries R.P."/>
            <person name="Grigoriev I.V."/>
            <person name="Mortensen U.H."/>
            <person name="Andersen M.R."/>
            <person name="Baker S.E."/>
        </authorList>
    </citation>
    <scope>NUCLEOTIDE SEQUENCE [LARGE SCALE GENOMIC DNA]</scope>
    <source>
        <strain evidence="2 3">CBS 114.80</strain>
    </source>
</reference>
<keyword evidence="3" id="KW-1185">Reference proteome</keyword>
<feature type="compositionally biased region" description="Acidic residues" evidence="1">
    <location>
        <begin position="167"/>
        <end position="184"/>
    </location>
</feature>
<gene>
    <name evidence="2" type="ORF">BP00DRAFT_367223</name>
</gene>
<accession>A0A2V5IDK8</accession>
<sequence length="409" mass="46962">MSHPPRFLPETISGWIDAVSDCGLTDKTIHTPAVLSSASKIGLDQFLLLRVIWKPDRPPLLLYRQLNLQDRANQAKQFLDHYTSWNTYCGSLHASAQIPEGTFALARHYQLEVQHTKKDIDLTAFASPIKTRAMRRAERQPQGIRGLQESQAHTHSKSPTRRTGNEEPFDVSEDEDLSSSEEEPSPYQLYSPVPSELINVLYPPTKDEQIVNTALIVFLNALTIHTELTSAWTLHRRAFTAKFREAQFEARTDGYLHDRDGKPSVIIEVKPVSRSGNPAIIQMQESAQMVAWILSDDESAQRRHQKRVHIAQDRHEIYVTVAEYNDHYLAYLNGTDVSSTPPKDDTSFLKMHQYGPWNTLDVTHVRELGKLLLAITLRAEDEYRRNRWFQLVGRFWMRVAHRATCESRK</sequence>
<name>A0A2V5IDK8_9EURO</name>
<protein>
    <submittedName>
        <fullName evidence="2">Uncharacterized protein</fullName>
    </submittedName>
</protein>